<protein>
    <submittedName>
        <fullName evidence="1">DUF6331 family protein</fullName>
    </submittedName>
</protein>
<dbReference type="InterPro" id="IPR046294">
    <property type="entry name" value="DUF6331"/>
</dbReference>
<proteinExistence type="predicted"/>
<dbReference type="Proteomes" id="UP001595840">
    <property type="component" value="Unassembled WGS sequence"/>
</dbReference>
<dbReference type="Pfam" id="PF19856">
    <property type="entry name" value="DUF6331"/>
    <property type="match status" value="1"/>
</dbReference>
<dbReference type="RefSeq" id="WP_290265305.1">
    <property type="nucleotide sequence ID" value="NZ_JAUFQG010000006.1"/>
</dbReference>
<sequence length="126" mass="14198">MSKAHAQDISIGKDQWIIFEDLQNDQENAVEIDTLMEGLLPMWSALETQCVSACCGIDAYDLWEEDILKNTAEFSRGELVERLANLKNEITGLGNNVLVSTSLNNYFTKGTFLQVIEHLLKVYKNA</sequence>
<name>A0ABV8V522_9GAMM</name>
<reference evidence="2" key="1">
    <citation type="journal article" date="2019" name="Int. J. Syst. Evol. Microbiol.">
        <title>The Global Catalogue of Microorganisms (GCM) 10K type strain sequencing project: providing services to taxonomists for standard genome sequencing and annotation.</title>
        <authorList>
            <consortium name="The Broad Institute Genomics Platform"/>
            <consortium name="The Broad Institute Genome Sequencing Center for Infectious Disease"/>
            <person name="Wu L."/>
            <person name="Ma J."/>
        </authorList>
    </citation>
    <scope>NUCLEOTIDE SEQUENCE [LARGE SCALE GENOMIC DNA]</scope>
    <source>
        <strain evidence="2">CECT 8570</strain>
    </source>
</reference>
<keyword evidence="2" id="KW-1185">Reference proteome</keyword>
<dbReference type="EMBL" id="JBHSCX010000015">
    <property type="protein sequence ID" value="MFC4363006.1"/>
    <property type="molecule type" value="Genomic_DNA"/>
</dbReference>
<accession>A0ABV8V522</accession>
<evidence type="ECO:0000313" key="1">
    <source>
        <dbReference type="EMBL" id="MFC4363006.1"/>
    </source>
</evidence>
<comment type="caution">
    <text evidence="1">The sequence shown here is derived from an EMBL/GenBank/DDBJ whole genome shotgun (WGS) entry which is preliminary data.</text>
</comment>
<evidence type="ECO:0000313" key="2">
    <source>
        <dbReference type="Proteomes" id="UP001595840"/>
    </source>
</evidence>
<gene>
    <name evidence="1" type="ORF">ACFOX3_11885</name>
</gene>
<organism evidence="1 2">
    <name type="scientific">Simiduia curdlanivorans</name>
    <dbReference type="NCBI Taxonomy" id="1492769"/>
    <lineage>
        <taxon>Bacteria</taxon>
        <taxon>Pseudomonadati</taxon>
        <taxon>Pseudomonadota</taxon>
        <taxon>Gammaproteobacteria</taxon>
        <taxon>Cellvibrionales</taxon>
        <taxon>Cellvibrionaceae</taxon>
        <taxon>Simiduia</taxon>
    </lineage>
</organism>